<gene>
    <name evidence="4" type="ORF">BRAFLDRAFT_70986</name>
</gene>
<feature type="compositionally biased region" description="Basic and acidic residues" evidence="2">
    <location>
        <begin position="1158"/>
        <end position="1176"/>
    </location>
</feature>
<dbReference type="Gene3D" id="1.25.40.10">
    <property type="entry name" value="Tetratricopeptide repeat domain"/>
    <property type="match status" value="4"/>
</dbReference>
<feature type="region of interest" description="Disordered" evidence="2">
    <location>
        <begin position="1092"/>
        <end position="1178"/>
    </location>
</feature>
<feature type="compositionally biased region" description="Basic and acidic residues" evidence="2">
    <location>
        <begin position="1096"/>
        <end position="1107"/>
    </location>
</feature>
<dbReference type="PROSITE" id="PS50005">
    <property type="entry name" value="TPR"/>
    <property type="match status" value="2"/>
</dbReference>
<dbReference type="PANTHER" id="PTHR19959">
    <property type="entry name" value="KINESIN LIGHT CHAIN"/>
    <property type="match status" value="1"/>
</dbReference>
<accession>C3ZGN2</accession>
<feature type="repeat" description="TPR" evidence="1">
    <location>
        <begin position="840"/>
        <end position="873"/>
    </location>
</feature>
<evidence type="ECO:0000259" key="3">
    <source>
        <dbReference type="Pfam" id="PF03445"/>
    </source>
</evidence>
<dbReference type="InterPro" id="IPR005105">
    <property type="entry name" value="GlnD_Uridyltrans_N"/>
</dbReference>
<feature type="compositionally biased region" description="Basic and acidic residues" evidence="2">
    <location>
        <begin position="1195"/>
        <end position="1216"/>
    </location>
</feature>
<feature type="region of interest" description="Disordered" evidence="2">
    <location>
        <begin position="1289"/>
        <end position="1320"/>
    </location>
</feature>
<dbReference type="PANTHER" id="PTHR19959:SF119">
    <property type="entry name" value="FUNGAL LIPASE-LIKE DOMAIN-CONTAINING PROTEIN"/>
    <property type="match status" value="1"/>
</dbReference>
<proteinExistence type="predicted"/>
<feature type="region of interest" description="Disordered" evidence="2">
    <location>
        <begin position="1248"/>
        <end position="1272"/>
    </location>
</feature>
<evidence type="ECO:0000256" key="1">
    <source>
        <dbReference type="PROSITE-ProRule" id="PRU00339"/>
    </source>
</evidence>
<dbReference type="Pfam" id="PF03445">
    <property type="entry name" value="DUF294"/>
    <property type="match status" value="1"/>
</dbReference>
<keyword evidence="1" id="KW-0802">TPR repeat</keyword>
<reference evidence="4" key="1">
    <citation type="journal article" date="2008" name="Nature">
        <title>The amphioxus genome and the evolution of the chordate karyotype.</title>
        <authorList>
            <consortium name="US DOE Joint Genome Institute (JGI-PGF)"/>
            <person name="Putnam N.H."/>
            <person name="Butts T."/>
            <person name="Ferrier D.E.K."/>
            <person name="Furlong R.F."/>
            <person name="Hellsten U."/>
            <person name="Kawashima T."/>
            <person name="Robinson-Rechavi M."/>
            <person name="Shoguchi E."/>
            <person name="Terry A."/>
            <person name="Yu J.-K."/>
            <person name="Benito-Gutierrez E.L."/>
            <person name="Dubchak I."/>
            <person name="Garcia-Fernandez J."/>
            <person name="Gibson-Brown J.J."/>
            <person name="Grigoriev I.V."/>
            <person name="Horton A.C."/>
            <person name="de Jong P.J."/>
            <person name="Jurka J."/>
            <person name="Kapitonov V.V."/>
            <person name="Kohara Y."/>
            <person name="Kuroki Y."/>
            <person name="Lindquist E."/>
            <person name="Lucas S."/>
            <person name="Osoegawa K."/>
            <person name="Pennacchio L.A."/>
            <person name="Salamov A.A."/>
            <person name="Satou Y."/>
            <person name="Sauka-Spengler T."/>
            <person name="Schmutz J."/>
            <person name="Shin-I T."/>
            <person name="Toyoda A."/>
            <person name="Bronner-Fraser M."/>
            <person name="Fujiyama A."/>
            <person name="Holland L.Z."/>
            <person name="Holland P.W.H."/>
            <person name="Satoh N."/>
            <person name="Rokhsar D.S."/>
        </authorList>
    </citation>
    <scope>NUCLEOTIDE SEQUENCE [LARGE SCALE GENOMIC DNA]</scope>
    <source>
        <strain evidence="4">S238N-H82</strain>
        <tissue evidence="4">Testes</tissue>
    </source>
</reference>
<dbReference type="EMBL" id="GG666620">
    <property type="protein sequence ID" value="EEN48258.1"/>
    <property type="molecule type" value="Genomic_DNA"/>
</dbReference>
<feature type="domain" description="Protein-PII uridylyltransferase N-terminal" evidence="3">
    <location>
        <begin position="216"/>
        <end position="301"/>
    </location>
</feature>
<evidence type="ECO:0000313" key="4">
    <source>
        <dbReference type="EMBL" id="EEN48258.1"/>
    </source>
</evidence>
<feature type="region of interest" description="Disordered" evidence="2">
    <location>
        <begin position="1334"/>
        <end position="1400"/>
    </location>
</feature>
<feature type="compositionally biased region" description="Basic residues" evidence="2">
    <location>
        <begin position="1337"/>
        <end position="1347"/>
    </location>
</feature>
<protein>
    <recommendedName>
        <fullName evidence="3">Protein-PII uridylyltransferase N-terminal domain-containing protein</fullName>
    </recommendedName>
</protein>
<dbReference type="SUPFAM" id="SSF81901">
    <property type="entry name" value="HCP-like"/>
    <property type="match status" value="1"/>
</dbReference>
<dbReference type="Pfam" id="PF13424">
    <property type="entry name" value="TPR_12"/>
    <property type="match status" value="3"/>
</dbReference>
<dbReference type="SUPFAM" id="SSF48452">
    <property type="entry name" value="TPR-like"/>
    <property type="match status" value="1"/>
</dbReference>
<dbReference type="SMART" id="SM00028">
    <property type="entry name" value="TPR"/>
    <property type="match status" value="10"/>
</dbReference>
<dbReference type="GO" id="GO:0008773">
    <property type="term" value="F:[protein-PII] uridylyltransferase activity"/>
    <property type="evidence" value="ECO:0007669"/>
    <property type="project" value="InterPro"/>
</dbReference>
<dbReference type="eggNOG" id="KOG1840">
    <property type="taxonomic scope" value="Eukaryota"/>
</dbReference>
<feature type="compositionally biased region" description="Polar residues" evidence="2">
    <location>
        <begin position="1249"/>
        <end position="1272"/>
    </location>
</feature>
<evidence type="ECO:0000256" key="2">
    <source>
        <dbReference type="SAM" id="MobiDB-lite"/>
    </source>
</evidence>
<sequence>MVHNIKHHSLTGSLARLDPSLLLKLVQATNGSYRAAHLVRLMTACPGAGWCTYEEHLQEGGNALQTGHLDRAEQHFAAALKSVHVKDSNAAQHWKEAEPLVKLSDVYLMRGVQSKDGADFTKAAALCNAALVRVPTEDREDIKQRIHEITRSFVNHVLPMERTIDIDDVEKHKLMLKENRVYVEKEIKRIEQEADPYSLDDNDPNLREMEEKRAEAIKALCQTIVHQRSTFISDLVDECMEVMGPPPCKYAMIGLGSQATGLVTPYSDLESAILVERETQIDVEYFRDLTHYLHLKVINLGETILPAMGIKSLNHFSSDDPQDNWFYDDVTPRGFAFDGAMPHACKTPLGRGEAHELIHTPSNMVKLLKDDVMLHVKEGYHLASILQNASLIKGEHALIDEYTASWKQWLSEEDGIIPFLLSLLLMSDNVQAFEREMSQAMLLNVKKEIYRFASLAVSCCALLWNIQPTTIWNTIQDMHKNEVIDSENAHHLMVLVSISAELRLRTYINNRGQVENMTALSAVSTDTGAGEKLKNIFYFSNTKQLLRYYYTARPLKHLMSEIASFQLSEEPGVLFDNCPTLQAEVYIKLCDYQNSKICFERALEMELCKHGKNAKHVCIAACLGNLGYAHYTLGEYEKALDCHEQGLQMLRSIFGETTAKKEVAMSLYNLGLVWGHLGDCEKAASYHEQVLEMSRSIYGEDTVNPEVARSLSVMGATWLRLGEYRKAVNCTEQSLQMMRLVHGENTANLDIANALNILGVSWTELCEYRKAIGFHEQSLQMKRSIYGEITAHPDIAASLENLGTAWSGLGEYRKALSYFEGSLHITRRIHGDKTPHPDIANSLHIVGSAYKKLGDHRKALKCFRQSLTMRRIIYGESAANLAIAESLYNVGVTLLKLGKPLKATKKLESSLEITKATYGANTTHTDIACLLNDLAVTWIQFGDHGKAAMCLQQMEPGMFGEDTTNPKIAMLLYNVGLAWKTIGDHRTSASYFEQSLEMSRRIHSEDTGDAAYISGALKHLGDAWMNLGDKRKAIGYYRQIRRYCVFCHAPEPIDMTEDSHNNEIAGLNREVEVLASKEKDAVEKNVEHFKKRATRLKREDKKTDQELCKNPGKHDRRKPHAKPPPTNRENPPRKGGQQGGHSANRTQRKNGPTKGRMKQLDRDRSRGRPEPNRDWHGSSTCRLLSAIVGDFLVRPSRENAKGRRKNASERKGDSRYKKQRGSGGKPPRCTVDQRPDQHSLQRFKLRPNTPMTSTVKNPYKTYTPSSDASVSGNTLQMWKNPIRKDLKKRANGTPNQQGPSVGNIYHGSGKRSSGARDTDTTVVHEKHLTTRIESHRGTKRKNGHHHKSCEQRLSSSGYETRALHSGSPPPTKKRKPLEKRSLMSPRATNNTKILKYHGGDKGTENHITNMDGSEINVVGGCM</sequence>
<feature type="repeat" description="TPR" evidence="1">
    <location>
        <begin position="796"/>
        <end position="829"/>
    </location>
</feature>
<name>C3ZGN2_BRAFL</name>
<dbReference type="InterPro" id="IPR019734">
    <property type="entry name" value="TPR_rpt"/>
</dbReference>
<organism>
    <name type="scientific">Branchiostoma floridae</name>
    <name type="common">Florida lancelet</name>
    <name type="synonym">Amphioxus</name>
    <dbReference type="NCBI Taxonomy" id="7739"/>
    <lineage>
        <taxon>Eukaryota</taxon>
        <taxon>Metazoa</taxon>
        <taxon>Chordata</taxon>
        <taxon>Cephalochordata</taxon>
        <taxon>Leptocardii</taxon>
        <taxon>Amphioxiformes</taxon>
        <taxon>Branchiostomatidae</taxon>
        <taxon>Branchiostoma</taxon>
    </lineage>
</organism>
<feature type="region of interest" description="Disordered" evidence="2">
    <location>
        <begin position="1195"/>
        <end position="1236"/>
    </location>
</feature>
<dbReference type="InterPro" id="IPR011990">
    <property type="entry name" value="TPR-like_helical_dom_sf"/>
</dbReference>
<dbReference type="InParanoid" id="C3ZGN2"/>